<feature type="signal peptide" evidence="1">
    <location>
        <begin position="1"/>
        <end position="23"/>
    </location>
</feature>
<evidence type="ECO:0000256" key="1">
    <source>
        <dbReference type="SAM" id="SignalP"/>
    </source>
</evidence>
<dbReference type="AlphaFoldDB" id="A0A8J6H0W6"/>
<reference evidence="2" key="1">
    <citation type="submission" date="2020-03" db="EMBL/GenBank/DDBJ databases">
        <title>Studies in the Genomics of Life Span.</title>
        <authorList>
            <person name="Glass D."/>
        </authorList>
    </citation>
    <scope>NUCLEOTIDE SEQUENCE</scope>
    <source>
        <strain evidence="2">LTLLF</strain>
        <tissue evidence="2">Muscle</tissue>
    </source>
</reference>
<feature type="chain" id="PRO_5035287740" evidence="1">
    <location>
        <begin position="24"/>
        <end position="103"/>
    </location>
</feature>
<organism evidence="2 3">
    <name type="scientific">Microtus ochrogaster</name>
    <name type="common">Prairie vole</name>
    <dbReference type="NCBI Taxonomy" id="79684"/>
    <lineage>
        <taxon>Eukaryota</taxon>
        <taxon>Metazoa</taxon>
        <taxon>Chordata</taxon>
        <taxon>Craniata</taxon>
        <taxon>Vertebrata</taxon>
        <taxon>Euteleostomi</taxon>
        <taxon>Mammalia</taxon>
        <taxon>Eutheria</taxon>
        <taxon>Euarchontoglires</taxon>
        <taxon>Glires</taxon>
        <taxon>Rodentia</taxon>
        <taxon>Myomorpha</taxon>
        <taxon>Muroidea</taxon>
        <taxon>Cricetidae</taxon>
        <taxon>Arvicolinae</taxon>
        <taxon>Microtus</taxon>
    </lineage>
</organism>
<proteinExistence type="predicted"/>
<evidence type="ECO:0000313" key="2">
    <source>
        <dbReference type="EMBL" id="KAH0520604.1"/>
    </source>
</evidence>
<comment type="caution">
    <text evidence="2">The sequence shown here is derived from an EMBL/GenBank/DDBJ whole genome shotgun (WGS) entry which is preliminary data.</text>
</comment>
<sequence length="103" mass="11415">MGLVRWGLLLACLGCGILLGVQAQFPRVCMTLEGVLNKECCPPLGPELSNICGSLEGRGQCTEVQTDTRPWSGPYILRNQDDREQWPRKFFNRTCKCAGEARG</sequence>
<gene>
    <name evidence="2" type="ORF">LTLLF_205755</name>
</gene>
<name>A0A8J6H0W6_MICOH</name>
<keyword evidence="1" id="KW-0732">Signal</keyword>
<accession>A0A8J6H0W6</accession>
<dbReference type="EMBL" id="JAATJU010000555">
    <property type="protein sequence ID" value="KAH0520604.1"/>
    <property type="molecule type" value="Genomic_DNA"/>
</dbReference>
<dbReference type="Proteomes" id="UP000710432">
    <property type="component" value="Unassembled WGS sequence"/>
</dbReference>
<evidence type="ECO:0000313" key="3">
    <source>
        <dbReference type="Proteomes" id="UP000710432"/>
    </source>
</evidence>
<protein>
    <submittedName>
        <fullName evidence="2">L-dopachrome tautomerase</fullName>
    </submittedName>
</protein>